<dbReference type="OrthoDB" id="3143319at2759"/>
<dbReference type="OMA" id="ANEIAWT"/>
<dbReference type="EMBL" id="JH971392">
    <property type="protein sequence ID" value="EKM78464.1"/>
    <property type="molecule type" value="Genomic_DNA"/>
</dbReference>
<dbReference type="HOGENOM" id="CLU_027435_0_0_1"/>
<evidence type="ECO:0000313" key="1">
    <source>
        <dbReference type="EMBL" id="EKM78464.1"/>
    </source>
</evidence>
<accession>K5VVG1</accession>
<dbReference type="Proteomes" id="UP000008493">
    <property type="component" value="Unassembled WGS sequence"/>
</dbReference>
<dbReference type="KEGG" id="abp:AGABI1DRAFT129570"/>
<protein>
    <submittedName>
        <fullName evidence="1">Uncharacterized protein</fullName>
    </submittedName>
</protein>
<dbReference type="GeneID" id="18827032"/>
<name>K5VVG1_AGABU</name>
<organism evidence="1 2">
    <name type="scientific">Agaricus bisporus var. burnettii (strain JB137-S8 / ATCC MYA-4627 / FGSC 10392)</name>
    <name type="common">White button mushroom</name>
    <dbReference type="NCBI Taxonomy" id="597362"/>
    <lineage>
        <taxon>Eukaryota</taxon>
        <taxon>Fungi</taxon>
        <taxon>Dikarya</taxon>
        <taxon>Basidiomycota</taxon>
        <taxon>Agaricomycotina</taxon>
        <taxon>Agaricomycetes</taxon>
        <taxon>Agaricomycetidae</taxon>
        <taxon>Agaricales</taxon>
        <taxon>Agaricineae</taxon>
        <taxon>Agaricaceae</taxon>
        <taxon>Agaricus</taxon>
    </lineage>
</organism>
<sequence length="362" mass="40795">MLDEFGCTIHHFSHNSNASSTSQSSLLAQGQSLLLQVKGKASEWHPPQPQWLRKKHKKTVRFEYASRPPKIKGSRTSLLKDWGTPAEGIEIFRVAELTEFSSTEFFSATKISISRPRSPLPENVPAKKRKLNRESLCRLIPQVNWSFLRPCKYAKSNQPHFFPSPNRVSSKQTEFRPFKKTNPKFISPYLSFSAFLEWDRCTWIIPIYGRLPWPESTSATLLDQTPGDPAGPSPEANEIAWTAEAVLQLWAFLLDLRTAGKLGPLALSFQLASQGTTESTRSRTLLTDSHIQTYMSNPYPATSSLSISDVDHIRVYHDGPKCLGLRTVLDAWKFKNNGRGTRLLVGAKLVLLDEQSRGIMVL</sequence>
<evidence type="ECO:0000313" key="2">
    <source>
        <dbReference type="Proteomes" id="UP000008493"/>
    </source>
</evidence>
<keyword evidence="2" id="KW-1185">Reference proteome</keyword>
<proteinExistence type="predicted"/>
<dbReference type="eggNOG" id="ENOG502SQDQ">
    <property type="taxonomic scope" value="Eukaryota"/>
</dbReference>
<gene>
    <name evidence="1" type="ORF">AGABI1DRAFT_129570</name>
</gene>
<dbReference type="AlphaFoldDB" id="K5VVG1"/>
<dbReference type="RefSeq" id="XP_007331108.1">
    <property type="nucleotide sequence ID" value="XM_007331046.1"/>
</dbReference>
<dbReference type="STRING" id="597362.K5VVG1"/>
<reference evidence="2" key="1">
    <citation type="journal article" date="2012" name="Proc. Natl. Acad. Sci. U.S.A.">
        <title>Genome sequence of the button mushroom Agaricus bisporus reveals mechanisms governing adaptation to a humic-rich ecological niche.</title>
        <authorList>
            <person name="Morin E."/>
            <person name="Kohler A."/>
            <person name="Baker A.R."/>
            <person name="Foulongne-Oriol M."/>
            <person name="Lombard V."/>
            <person name="Nagy L.G."/>
            <person name="Ohm R.A."/>
            <person name="Patyshakuliyeva A."/>
            <person name="Brun A."/>
            <person name="Aerts A.L."/>
            <person name="Bailey A.M."/>
            <person name="Billette C."/>
            <person name="Coutinho P.M."/>
            <person name="Deakin G."/>
            <person name="Doddapaneni H."/>
            <person name="Floudas D."/>
            <person name="Grimwood J."/>
            <person name="Hilden K."/>
            <person name="Kuees U."/>
            <person name="LaButti K.M."/>
            <person name="Lapidus A."/>
            <person name="Lindquist E.A."/>
            <person name="Lucas S.M."/>
            <person name="Murat C."/>
            <person name="Riley R.W."/>
            <person name="Salamov A.A."/>
            <person name="Schmutz J."/>
            <person name="Subramanian V."/>
            <person name="Woesten H.A.B."/>
            <person name="Xu J."/>
            <person name="Eastwood D.C."/>
            <person name="Foster G.D."/>
            <person name="Sonnenberg A.S."/>
            <person name="Cullen D."/>
            <person name="de Vries R.P."/>
            <person name="Lundell T."/>
            <person name="Hibbett D.S."/>
            <person name="Henrissat B."/>
            <person name="Burton K.S."/>
            <person name="Kerrigan R.W."/>
            <person name="Challen M.P."/>
            <person name="Grigoriev I.V."/>
            <person name="Martin F."/>
        </authorList>
    </citation>
    <scope>NUCLEOTIDE SEQUENCE [LARGE SCALE GENOMIC DNA]</scope>
    <source>
        <strain evidence="2">JB137-S8 / ATCC MYA-4627 / FGSC 10392</strain>
    </source>
</reference>
<dbReference type="InParanoid" id="K5VVG1"/>